<dbReference type="InterPro" id="IPR036351">
    <property type="entry name" value="Ribosomal_eL32_sf"/>
</dbReference>
<dbReference type="SUPFAM" id="SSF52042">
    <property type="entry name" value="Ribosomal protein L32e"/>
    <property type="match status" value="1"/>
</dbReference>
<evidence type="ECO:0000313" key="1">
    <source>
        <dbReference type="EMBL" id="KAK7830642.1"/>
    </source>
</evidence>
<name>A0AAW0JUF7_MYOGA</name>
<accession>A0AAW0JUF7</accession>
<dbReference type="AlphaFoldDB" id="A0AAW0JUF7"/>
<reference evidence="1 2" key="1">
    <citation type="journal article" date="2023" name="bioRxiv">
        <title>Conserved and derived expression patterns and positive selection on dental genes reveal complex evolutionary context of ever-growing rodent molars.</title>
        <authorList>
            <person name="Calamari Z.T."/>
            <person name="Song A."/>
            <person name="Cohen E."/>
            <person name="Akter M."/>
            <person name="Roy R.D."/>
            <person name="Hallikas O."/>
            <person name="Christensen M.M."/>
            <person name="Li P."/>
            <person name="Marangoni P."/>
            <person name="Jernvall J."/>
            <person name="Klein O.D."/>
        </authorList>
    </citation>
    <scope>NUCLEOTIDE SEQUENCE [LARGE SCALE GENOMIC DNA]</scope>
    <source>
        <strain evidence="1">V071</strain>
    </source>
</reference>
<gene>
    <name evidence="1" type="ORF">U0070_018367</name>
</gene>
<protein>
    <submittedName>
        <fullName evidence="1">Uncharacterized protein</fullName>
    </submittedName>
</protein>
<dbReference type="EMBL" id="JBBHLL010000017">
    <property type="protein sequence ID" value="KAK7830642.1"/>
    <property type="molecule type" value="Genomic_DNA"/>
</dbReference>
<sequence>NKTLENRAEKLFQYQSDKYVKIKNIPKGIDNREWEQVKEQILIVPNGSSKNLKANMKRTVQVVTGSSGPSASLYSKKTNTSFLFK</sequence>
<comment type="caution">
    <text evidence="1">The sequence shown here is derived from an EMBL/GenBank/DDBJ whole genome shotgun (WGS) entry which is preliminary data.</text>
</comment>
<keyword evidence="2" id="KW-1185">Reference proteome</keyword>
<feature type="non-terminal residue" evidence="1">
    <location>
        <position position="1"/>
    </location>
</feature>
<dbReference type="Proteomes" id="UP001488838">
    <property type="component" value="Unassembled WGS sequence"/>
</dbReference>
<proteinExistence type="predicted"/>
<organism evidence="1 2">
    <name type="scientific">Myodes glareolus</name>
    <name type="common">Bank vole</name>
    <name type="synonym">Clethrionomys glareolus</name>
    <dbReference type="NCBI Taxonomy" id="447135"/>
    <lineage>
        <taxon>Eukaryota</taxon>
        <taxon>Metazoa</taxon>
        <taxon>Chordata</taxon>
        <taxon>Craniata</taxon>
        <taxon>Vertebrata</taxon>
        <taxon>Euteleostomi</taxon>
        <taxon>Mammalia</taxon>
        <taxon>Eutheria</taxon>
        <taxon>Euarchontoglires</taxon>
        <taxon>Glires</taxon>
        <taxon>Rodentia</taxon>
        <taxon>Myomorpha</taxon>
        <taxon>Muroidea</taxon>
        <taxon>Cricetidae</taxon>
        <taxon>Arvicolinae</taxon>
        <taxon>Myodes</taxon>
    </lineage>
</organism>
<evidence type="ECO:0000313" key="2">
    <source>
        <dbReference type="Proteomes" id="UP001488838"/>
    </source>
</evidence>